<reference evidence="3" key="1">
    <citation type="submission" date="2017-05" db="EMBL/GenBank/DDBJ databases">
        <authorList>
            <person name="Sung H."/>
        </authorList>
    </citation>
    <scope>NUCLEOTIDE SEQUENCE [LARGE SCALE GENOMIC DNA]</scope>
    <source>
        <strain evidence="3">AR23208</strain>
    </source>
</reference>
<dbReference type="KEGG" id="tum:CBW65_15275"/>
<evidence type="ECO:0000313" key="2">
    <source>
        <dbReference type="EMBL" id="ARU62212.1"/>
    </source>
</evidence>
<evidence type="ECO:0000313" key="3">
    <source>
        <dbReference type="Proteomes" id="UP000195437"/>
    </source>
</evidence>
<dbReference type="NCBIfam" id="TIGR02896">
    <property type="entry name" value="spore_III_AF"/>
    <property type="match status" value="1"/>
</dbReference>
<accession>A0A1Y0INP4</accession>
<keyword evidence="1" id="KW-0812">Transmembrane</keyword>
<sequence length="218" mass="24046">MMEFLSEWMRGLILIIFLAVVLDMILPNNAMQRYVKLVMGLLIILLMLSPVLKLYGTSVYELDFALDKFLTKEGVGNLKSIDEITAQGQRLQEQQASTTVEQWKAMVSENVKQTVEHGYGVTVDSVEMRVTQDAEGQPTAIEYLAVIVMPKPEAGTGAAKPVEAVEPVIIGGGDANELQKPPPKVNNETTNAILQQLSTEFQLPKSSISVIWQEAQGR</sequence>
<dbReference type="Proteomes" id="UP000195437">
    <property type="component" value="Chromosome"/>
</dbReference>
<evidence type="ECO:0000256" key="1">
    <source>
        <dbReference type="SAM" id="Phobius"/>
    </source>
</evidence>
<dbReference type="InterPro" id="IPR014245">
    <property type="entry name" value="Spore_III_AF"/>
</dbReference>
<organism evidence="2 3">
    <name type="scientific">Tumebacillus avium</name>
    <dbReference type="NCBI Taxonomy" id="1903704"/>
    <lineage>
        <taxon>Bacteria</taxon>
        <taxon>Bacillati</taxon>
        <taxon>Bacillota</taxon>
        <taxon>Bacilli</taxon>
        <taxon>Bacillales</taxon>
        <taxon>Alicyclobacillaceae</taxon>
        <taxon>Tumebacillus</taxon>
    </lineage>
</organism>
<gene>
    <name evidence="2" type="ORF">CBW65_15275</name>
</gene>
<dbReference type="RefSeq" id="WP_087457576.1">
    <property type="nucleotide sequence ID" value="NZ_CP021434.1"/>
</dbReference>
<protein>
    <submittedName>
        <fullName evidence="2">Stage III sporulation protein AF</fullName>
    </submittedName>
</protein>
<keyword evidence="1" id="KW-1133">Transmembrane helix</keyword>
<keyword evidence="1" id="KW-0472">Membrane</keyword>
<proteinExistence type="predicted"/>
<dbReference type="OrthoDB" id="2375554at2"/>
<feature type="transmembrane region" description="Helical" evidence="1">
    <location>
        <begin position="37"/>
        <end position="55"/>
    </location>
</feature>
<dbReference type="EMBL" id="CP021434">
    <property type="protein sequence ID" value="ARU62212.1"/>
    <property type="molecule type" value="Genomic_DNA"/>
</dbReference>
<dbReference type="Pfam" id="PF09581">
    <property type="entry name" value="Spore_III_AF"/>
    <property type="match status" value="1"/>
</dbReference>
<dbReference type="AlphaFoldDB" id="A0A1Y0INP4"/>
<keyword evidence="3" id="KW-1185">Reference proteome</keyword>
<name>A0A1Y0INP4_9BACL</name>